<feature type="compositionally biased region" description="Basic and acidic residues" evidence="1">
    <location>
        <begin position="344"/>
        <end position="359"/>
    </location>
</feature>
<comment type="caution">
    <text evidence="3">The sequence shown here is derived from an EMBL/GenBank/DDBJ whole genome shotgun (WGS) entry which is preliminary data.</text>
</comment>
<feature type="compositionally biased region" description="Basic and acidic residues" evidence="1">
    <location>
        <begin position="371"/>
        <end position="380"/>
    </location>
</feature>
<evidence type="ECO:0000313" key="3">
    <source>
        <dbReference type="EMBL" id="TDV46167.1"/>
    </source>
</evidence>
<evidence type="ECO:0000313" key="4">
    <source>
        <dbReference type="Proteomes" id="UP000294927"/>
    </source>
</evidence>
<sequence length="380" mass="38420">MPRVTQPAPSYPRYQPLPPPMMRAAPPKAAGGGLTSMLAGILALVAAGLAFGGSFAPITTFRNTFEGGDQTTVTASKISWWSLTDDGSSTPFETENLLFWLVLLLVAALLVLGAVFAFVASSTRSPGPTTGSRSLITAGVGVLLGVLLLESLQVLRESSTYDNRPLESGESLDYLVGLGLVLPLCGLGVGLVAVVLAHVGQRQRAFREEPNTPKMGFPAPYGYRPAPAGAPGAQMPVGAAPAKDLSAERATDAEWADKAADEDDNSSDTTVVVSGATVAAQDSSASAEETQTPAQAAPVTPPAPPAPPASVEAPAPASAPGAATAAAASASEENAATNGTSDAAAEKADAGKDDTEKGLGDLPAAPPAPELVKDGEKDEK</sequence>
<evidence type="ECO:0000256" key="1">
    <source>
        <dbReference type="SAM" id="MobiDB-lite"/>
    </source>
</evidence>
<feature type="compositionally biased region" description="Low complexity" evidence="1">
    <location>
        <begin position="267"/>
        <end position="280"/>
    </location>
</feature>
<keyword evidence="4" id="KW-1185">Reference proteome</keyword>
<dbReference type="Proteomes" id="UP000294927">
    <property type="component" value="Unassembled WGS sequence"/>
</dbReference>
<feature type="compositionally biased region" description="Low complexity" evidence="1">
    <location>
        <begin position="309"/>
        <end position="343"/>
    </location>
</feature>
<feature type="transmembrane region" description="Helical" evidence="2">
    <location>
        <begin position="134"/>
        <end position="154"/>
    </location>
</feature>
<feature type="transmembrane region" description="Helical" evidence="2">
    <location>
        <begin position="29"/>
        <end position="51"/>
    </location>
</feature>
<gene>
    <name evidence="3" type="ORF">CLV71_111125</name>
</gene>
<reference evidence="3 4" key="1">
    <citation type="submission" date="2019-03" db="EMBL/GenBank/DDBJ databases">
        <title>Genomic Encyclopedia of Archaeal and Bacterial Type Strains, Phase II (KMG-II): from individual species to whole genera.</title>
        <authorList>
            <person name="Goeker M."/>
        </authorList>
    </citation>
    <scope>NUCLEOTIDE SEQUENCE [LARGE SCALE GENOMIC DNA]</scope>
    <source>
        <strain evidence="3 4">DSM 45499</strain>
    </source>
</reference>
<feature type="transmembrane region" description="Helical" evidence="2">
    <location>
        <begin position="97"/>
        <end position="122"/>
    </location>
</feature>
<feature type="compositionally biased region" description="Low complexity" evidence="1">
    <location>
        <begin position="227"/>
        <end position="242"/>
    </location>
</feature>
<keyword evidence="2" id="KW-0812">Transmembrane</keyword>
<protein>
    <submittedName>
        <fullName evidence="3">Uncharacterized protein</fullName>
    </submittedName>
</protein>
<organism evidence="3 4">
    <name type="scientific">Actinophytocola oryzae</name>
    <dbReference type="NCBI Taxonomy" id="502181"/>
    <lineage>
        <taxon>Bacteria</taxon>
        <taxon>Bacillati</taxon>
        <taxon>Actinomycetota</taxon>
        <taxon>Actinomycetes</taxon>
        <taxon>Pseudonocardiales</taxon>
        <taxon>Pseudonocardiaceae</taxon>
    </lineage>
</organism>
<keyword evidence="2" id="KW-1133">Transmembrane helix</keyword>
<feature type="compositionally biased region" description="Pro residues" evidence="1">
    <location>
        <begin position="299"/>
        <end position="308"/>
    </location>
</feature>
<proteinExistence type="predicted"/>
<feature type="region of interest" description="Disordered" evidence="1">
    <location>
        <begin position="227"/>
        <end position="380"/>
    </location>
</feature>
<name>A0A4R7VB44_9PSEU</name>
<feature type="compositionally biased region" description="Low complexity" evidence="1">
    <location>
        <begin position="289"/>
        <end position="298"/>
    </location>
</feature>
<evidence type="ECO:0000256" key="2">
    <source>
        <dbReference type="SAM" id="Phobius"/>
    </source>
</evidence>
<dbReference type="EMBL" id="SOCP01000011">
    <property type="protein sequence ID" value="TDV46167.1"/>
    <property type="molecule type" value="Genomic_DNA"/>
</dbReference>
<accession>A0A4R7VB44</accession>
<keyword evidence="2" id="KW-0472">Membrane</keyword>
<feature type="transmembrane region" description="Helical" evidence="2">
    <location>
        <begin position="174"/>
        <end position="197"/>
    </location>
</feature>
<dbReference type="AlphaFoldDB" id="A0A4R7VB44"/>
<feature type="compositionally biased region" description="Basic and acidic residues" evidence="1">
    <location>
        <begin position="245"/>
        <end position="259"/>
    </location>
</feature>